<protein>
    <submittedName>
        <fullName evidence="2">Protein N-acetyltransferase, RimJ/RimL family</fullName>
    </submittedName>
</protein>
<keyword evidence="2" id="KW-0808">Transferase</keyword>
<feature type="domain" description="N-acetyltransferase" evidence="1">
    <location>
        <begin position="25"/>
        <end position="174"/>
    </location>
</feature>
<gene>
    <name evidence="2" type="ORF">GA0070561_5932</name>
</gene>
<reference evidence="2 3" key="1">
    <citation type="submission" date="2016-06" db="EMBL/GenBank/DDBJ databases">
        <authorList>
            <person name="Kjaerup R.B."/>
            <person name="Dalgaard T.S."/>
            <person name="Juul-Madsen H.R."/>
        </authorList>
    </citation>
    <scope>NUCLEOTIDE SEQUENCE [LARGE SCALE GENOMIC DNA]</scope>
    <source>
        <strain evidence="2 3">DSM 44871</strain>
    </source>
</reference>
<dbReference type="PANTHER" id="PTHR43328:SF1">
    <property type="entry name" value="N-ACETYLTRANSFERASE DOMAIN-CONTAINING PROTEIN"/>
    <property type="match status" value="1"/>
</dbReference>
<dbReference type="CDD" id="cd04301">
    <property type="entry name" value="NAT_SF"/>
    <property type="match status" value="1"/>
</dbReference>
<dbReference type="EMBL" id="FMCR01000007">
    <property type="protein sequence ID" value="SCF37430.1"/>
    <property type="molecule type" value="Genomic_DNA"/>
</dbReference>
<proteinExistence type="predicted"/>
<accession>A0A1C4ZWT7</accession>
<dbReference type="Gene3D" id="3.40.630.30">
    <property type="match status" value="1"/>
</dbReference>
<dbReference type="STRING" id="285676.GA0070561_5932"/>
<evidence type="ECO:0000313" key="2">
    <source>
        <dbReference type="EMBL" id="SCF37430.1"/>
    </source>
</evidence>
<dbReference type="SUPFAM" id="SSF55729">
    <property type="entry name" value="Acyl-CoA N-acyltransferases (Nat)"/>
    <property type="match status" value="1"/>
</dbReference>
<name>A0A1C4ZWT7_9ACTN</name>
<evidence type="ECO:0000259" key="1">
    <source>
        <dbReference type="PROSITE" id="PS51186"/>
    </source>
</evidence>
<dbReference type="AlphaFoldDB" id="A0A1C4ZWT7"/>
<dbReference type="InterPro" id="IPR016181">
    <property type="entry name" value="Acyl_CoA_acyltransferase"/>
</dbReference>
<dbReference type="PANTHER" id="PTHR43328">
    <property type="entry name" value="ACETYLTRANSFERASE-RELATED"/>
    <property type="match status" value="1"/>
</dbReference>
<evidence type="ECO:0000313" key="3">
    <source>
        <dbReference type="Proteomes" id="UP000198864"/>
    </source>
</evidence>
<organism evidence="2 3">
    <name type="scientific">Micromonospora saelicesensis</name>
    <dbReference type="NCBI Taxonomy" id="285676"/>
    <lineage>
        <taxon>Bacteria</taxon>
        <taxon>Bacillati</taxon>
        <taxon>Actinomycetota</taxon>
        <taxon>Actinomycetes</taxon>
        <taxon>Micromonosporales</taxon>
        <taxon>Micromonosporaceae</taxon>
        <taxon>Micromonospora</taxon>
    </lineage>
</organism>
<dbReference type="Proteomes" id="UP000198864">
    <property type="component" value="Unassembled WGS sequence"/>
</dbReference>
<sequence>MSCESTISSAVDPIASPLVLEGEGIVLRDWLDADLPHMPGLFDAPDIAANTDIPSPFDADAFLVRIRRRRAQDIVDLAVTRDDGEPRGLVALHVASGVLGYAIGPAHRGRGLASRSLRLMTTFCHEELGFTRLRLSIVQGNVPSQRVAESAGYVRSDDDVVERTNGLGQPKLLETWHWIAPVTSG</sequence>
<dbReference type="Pfam" id="PF13302">
    <property type="entry name" value="Acetyltransf_3"/>
    <property type="match status" value="1"/>
</dbReference>
<dbReference type="GO" id="GO:0016747">
    <property type="term" value="F:acyltransferase activity, transferring groups other than amino-acyl groups"/>
    <property type="evidence" value="ECO:0007669"/>
    <property type="project" value="InterPro"/>
</dbReference>
<dbReference type="InterPro" id="IPR000182">
    <property type="entry name" value="GNAT_dom"/>
</dbReference>
<dbReference type="PROSITE" id="PS51186">
    <property type="entry name" value="GNAT"/>
    <property type="match status" value="1"/>
</dbReference>